<name>A0A9Q9FIL1_9FIRM</name>
<accession>A0A9Q9FIL1</accession>
<evidence type="ECO:0000313" key="3">
    <source>
        <dbReference type="Proteomes" id="UP001058072"/>
    </source>
</evidence>
<gene>
    <name evidence="2" type="ORF">J0J70_12145</name>
</gene>
<dbReference type="GO" id="GO:0003676">
    <property type="term" value="F:nucleic acid binding"/>
    <property type="evidence" value="ECO:0007669"/>
    <property type="project" value="InterPro"/>
</dbReference>
<feature type="domain" description="HNH" evidence="1">
    <location>
        <begin position="45"/>
        <end position="82"/>
    </location>
</feature>
<reference evidence="2" key="1">
    <citation type="submission" date="2021-03" db="EMBL/GenBank/DDBJ databases">
        <title>Comparative Genomics and Metabolomics in the genus Turicibacter.</title>
        <authorList>
            <person name="Maki J."/>
            <person name="Looft T."/>
        </authorList>
    </citation>
    <scope>NUCLEOTIDE SEQUENCE</scope>
    <source>
        <strain evidence="2">ISU324</strain>
    </source>
</reference>
<dbReference type="RefSeq" id="WP_212724940.1">
    <property type="nucleotide sequence ID" value="NZ_CP071250.1"/>
</dbReference>
<protein>
    <recommendedName>
        <fullName evidence="1">HNH domain-containing protein</fullName>
    </recommendedName>
</protein>
<dbReference type="Pfam" id="PF01844">
    <property type="entry name" value="HNH"/>
    <property type="match status" value="1"/>
</dbReference>
<organism evidence="2 3">
    <name type="scientific">Turicibacter bilis</name>
    <dbReference type="NCBI Taxonomy" id="2735723"/>
    <lineage>
        <taxon>Bacteria</taxon>
        <taxon>Bacillati</taxon>
        <taxon>Bacillota</taxon>
        <taxon>Erysipelotrichia</taxon>
        <taxon>Erysipelotrichales</taxon>
        <taxon>Turicibacteraceae</taxon>
        <taxon>Turicibacter</taxon>
    </lineage>
</organism>
<dbReference type="GO" id="GO:0004519">
    <property type="term" value="F:endonuclease activity"/>
    <property type="evidence" value="ECO:0007669"/>
    <property type="project" value="InterPro"/>
</dbReference>
<dbReference type="GO" id="GO:0008270">
    <property type="term" value="F:zinc ion binding"/>
    <property type="evidence" value="ECO:0007669"/>
    <property type="project" value="InterPro"/>
</dbReference>
<dbReference type="EMBL" id="CP071250">
    <property type="protein sequence ID" value="UUF08309.1"/>
    <property type="molecule type" value="Genomic_DNA"/>
</dbReference>
<dbReference type="InterPro" id="IPR002711">
    <property type="entry name" value="HNH"/>
</dbReference>
<proteinExistence type="predicted"/>
<dbReference type="Proteomes" id="UP001058072">
    <property type="component" value="Chromosome"/>
</dbReference>
<evidence type="ECO:0000259" key="1">
    <source>
        <dbReference type="Pfam" id="PF01844"/>
    </source>
</evidence>
<evidence type="ECO:0000313" key="2">
    <source>
        <dbReference type="EMBL" id="UUF08309.1"/>
    </source>
</evidence>
<sequence length="214" mass="24760">MIEIKKGPVPAFLKKYRKESIFEELSTADKDSLRTELLKEQGYICAYCMKRINDYKDTKIEHYQPRNSTNQLQYSNLMIVCRGNEGSPSHLATCDTKKQNATLYLDPQNSTHIETISYTPQGIIKSSDSRIDNDLNVHLNLNCYHGYLVTNRKVVLDEFKKHLYHEGKGGKDTIPYLLKSKDKFEKLNQEGKYTEYVGIILHYINKKLKSKGIS</sequence>
<dbReference type="AlphaFoldDB" id="A0A9Q9FIL1"/>
<dbReference type="Gene3D" id="1.10.30.50">
    <property type="match status" value="1"/>
</dbReference>